<protein>
    <submittedName>
        <fullName evidence="2">Uncharacterized protein</fullName>
    </submittedName>
</protein>
<proteinExistence type="predicted"/>
<name>A0A3A1QWA0_9BACI</name>
<reference evidence="2 3" key="1">
    <citation type="submission" date="2018-09" db="EMBL/GenBank/DDBJ databases">
        <title>Bacillus saliacetes sp. nov., isolated from Thai shrimp paste (Ka-pi).</title>
        <authorList>
            <person name="Daroonpunt R."/>
            <person name="Tanasupawat S."/>
            <person name="Yiamsombut S."/>
        </authorList>
    </citation>
    <scope>NUCLEOTIDE SEQUENCE [LARGE SCALE GENOMIC DNA]</scope>
    <source>
        <strain evidence="2 3">SKP7-4</strain>
    </source>
</reference>
<keyword evidence="1" id="KW-0472">Membrane</keyword>
<accession>A0A3A1QWA0</accession>
<keyword evidence="1" id="KW-0812">Transmembrane</keyword>
<gene>
    <name evidence="2" type="ORF">D3H55_12780</name>
</gene>
<comment type="caution">
    <text evidence="2">The sequence shown here is derived from an EMBL/GenBank/DDBJ whole genome shotgun (WGS) entry which is preliminary data.</text>
</comment>
<keyword evidence="3" id="KW-1185">Reference proteome</keyword>
<feature type="transmembrane region" description="Helical" evidence="1">
    <location>
        <begin position="20"/>
        <end position="39"/>
    </location>
</feature>
<dbReference type="EMBL" id="QXIR01000016">
    <property type="protein sequence ID" value="RIW32744.1"/>
    <property type="molecule type" value="Genomic_DNA"/>
</dbReference>
<organism evidence="2 3">
    <name type="scientific">Bacillus salacetis</name>
    <dbReference type="NCBI Taxonomy" id="2315464"/>
    <lineage>
        <taxon>Bacteria</taxon>
        <taxon>Bacillati</taxon>
        <taxon>Bacillota</taxon>
        <taxon>Bacilli</taxon>
        <taxon>Bacillales</taxon>
        <taxon>Bacillaceae</taxon>
        <taxon>Bacillus</taxon>
    </lineage>
</organism>
<sequence length="61" mass="6948">MGGTGFWNYYESGDLFEKAVFAYMGAFGKIPDAGFFPCIQRFFSRKRTSSSFLSCSQGFFR</sequence>
<dbReference type="AlphaFoldDB" id="A0A3A1QWA0"/>
<evidence type="ECO:0000313" key="2">
    <source>
        <dbReference type="EMBL" id="RIW32744.1"/>
    </source>
</evidence>
<dbReference type="Proteomes" id="UP000265801">
    <property type="component" value="Unassembled WGS sequence"/>
</dbReference>
<keyword evidence="1" id="KW-1133">Transmembrane helix</keyword>
<evidence type="ECO:0000256" key="1">
    <source>
        <dbReference type="SAM" id="Phobius"/>
    </source>
</evidence>
<evidence type="ECO:0000313" key="3">
    <source>
        <dbReference type="Proteomes" id="UP000265801"/>
    </source>
</evidence>